<evidence type="ECO:0000256" key="8">
    <source>
        <dbReference type="SAM" id="MobiDB-lite"/>
    </source>
</evidence>
<name>A0A9P0HS91_NEZVI</name>
<feature type="compositionally biased region" description="Basic residues" evidence="8">
    <location>
        <begin position="183"/>
        <end position="195"/>
    </location>
</feature>
<feature type="compositionally biased region" description="Acidic residues" evidence="8">
    <location>
        <begin position="157"/>
        <end position="177"/>
    </location>
</feature>
<evidence type="ECO:0000313" key="10">
    <source>
        <dbReference type="EMBL" id="CAH1408149.1"/>
    </source>
</evidence>
<dbReference type="FunFam" id="3.30.160.60:FF:002639">
    <property type="entry name" value="Kruppel-Like Factor (Zinc finger protein)"/>
    <property type="match status" value="1"/>
</dbReference>
<keyword evidence="4" id="KW-0805">Transcription regulation</keyword>
<dbReference type="PANTHER" id="PTHR23235:SF120">
    <property type="entry name" value="KRUPPEL-LIKE FACTOR 15"/>
    <property type="match status" value="1"/>
</dbReference>
<organism evidence="10 11">
    <name type="scientific">Nezara viridula</name>
    <name type="common">Southern green stink bug</name>
    <name type="synonym">Cimex viridulus</name>
    <dbReference type="NCBI Taxonomy" id="85310"/>
    <lineage>
        <taxon>Eukaryota</taxon>
        <taxon>Metazoa</taxon>
        <taxon>Ecdysozoa</taxon>
        <taxon>Arthropoda</taxon>
        <taxon>Hexapoda</taxon>
        <taxon>Insecta</taxon>
        <taxon>Pterygota</taxon>
        <taxon>Neoptera</taxon>
        <taxon>Paraneoptera</taxon>
        <taxon>Hemiptera</taxon>
        <taxon>Heteroptera</taxon>
        <taxon>Panheteroptera</taxon>
        <taxon>Pentatomomorpha</taxon>
        <taxon>Pentatomoidea</taxon>
        <taxon>Pentatomidae</taxon>
        <taxon>Pentatominae</taxon>
        <taxon>Nezara</taxon>
    </lineage>
</organism>
<evidence type="ECO:0000256" key="2">
    <source>
        <dbReference type="ARBA" id="ARBA00022771"/>
    </source>
</evidence>
<keyword evidence="5" id="KW-0238">DNA-binding</keyword>
<keyword evidence="2 7" id="KW-0863">Zinc-finger</keyword>
<evidence type="ECO:0000313" key="11">
    <source>
        <dbReference type="Proteomes" id="UP001152798"/>
    </source>
</evidence>
<dbReference type="AlphaFoldDB" id="A0A9P0HS91"/>
<feature type="region of interest" description="Disordered" evidence="8">
    <location>
        <begin position="154"/>
        <end position="195"/>
    </location>
</feature>
<evidence type="ECO:0000256" key="7">
    <source>
        <dbReference type="PROSITE-ProRule" id="PRU00042"/>
    </source>
</evidence>
<evidence type="ECO:0000256" key="1">
    <source>
        <dbReference type="ARBA" id="ARBA00022723"/>
    </source>
</evidence>
<evidence type="ECO:0000256" key="6">
    <source>
        <dbReference type="ARBA" id="ARBA00023163"/>
    </source>
</evidence>
<dbReference type="GO" id="GO:0008270">
    <property type="term" value="F:zinc ion binding"/>
    <property type="evidence" value="ECO:0007669"/>
    <property type="project" value="UniProtKB-KW"/>
</dbReference>
<keyword evidence="1" id="KW-0479">Metal-binding</keyword>
<dbReference type="EMBL" id="OV725083">
    <property type="protein sequence ID" value="CAH1408149.1"/>
    <property type="molecule type" value="Genomic_DNA"/>
</dbReference>
<evidence type="ECO:0000256" key="3">
    <source>
        <dbReference type="ARBA" id="ARBA00022833"/>
    </source>
</evidence>
<dbReference type="PROSITE" id="PS00028">
    <property type="entry name" value="ZINC_FINGER_C2H2_1"/>
    <property type="match status" value="1"/>
</dbReference>
<accession>A0A9P0HS91</accession>
<dbReference type="Gene3D" id="3.30.160.60">
    <property type="entry name" value="Classic Zinc Finger"/>
    <property type="match status" value="1"/>
</dbReference>
<evidence type="ECO:0000256" key="4">
    <source>
        <dbReference type="ARBA" id="ARBA00023015"/>
    </source>
</evidence>
<dbReference type="Proteomes" id="UP001152798">
    <property type="component" value="Chromosome 7"/>
</dbReference>
<dbReference type="PROSITE" id="PS50157">
    <property type="entry name" value="ZINC_FINGER_C2H2_2"/>
    <property type="match status" value="1"/>
</dbReference>
<evidence type="ECO:0000256" key="5">
    <source>
        <dbReference type="ARBA" id="ARBA00023125"/>
    </source>
</evidence>
<dbReference type="InterPro" id="IPR013087">
    <property type="entry name" value="Znf_C2H2_type"/>
</dbReference>
<keyword evidence="6" id="KW-0804">Transcription</keyword>
<dbReference type="PANTHER" id="PTHR23235">
    <property type="entry name" value="KRUEPPEL-LIKE TRANSCRIPTION FACTOR"/>
    <property type="match status" value="1"/>
</dbReference>
<dbReference type="SUPFAM" id="SSF57667">
    <property type="entry name" value="beta-beta-alpha zinc fingers"/>
    <property type="match status" value="1"/>
</dbReference>
<feature type="domain" description="C2H2-type" evidence="9">
    <location>
        <begin position="201"/>
        <end position="230"/>
    </location>
</feature>
<dbReference type="GO" id="GO:0000981">
    <property type="term" value="F:DNA-binding transcription factor activity, RNA polymerase II-specific"/>
    <property type="evidence" value="ECO:0007669"/>
    <property type="project" value="TreeGrafter"/>
</dbReference>
<keyword evidence="11" id="KW-1185">Reference proteome</keyword>
<gene>
    <name evidence="10" type="ORF">NEZAVI_LOCUS15736</name>
</gene>
<dbReference type="GO" id="GO:0000978">
    <property type="term" value="F:RNA polymerase II cis-regulatory region sequence-specific DNA binding"/>
    <property type="evidence" value="ECO:0007669"/>
    <property type="project" value="TreeGrafter"/>
</dbReference>
<dbReference type="OrthoDB" id="4748970at2759"/>
<reference evidence="10" key="1">
    <citation type="submission" date="2022-01" db="EMBL/GenBank/DDBJ databases">
        <authorList>
            <person name="King R."/>
        </authorList>
    </citation>
    <scope>NUCLEOTIDE SEQUENCE</scope>
</reference>
<sequence>MGRRVLPSPSFNKNTWLSGNCSCVLSRPPPPRGEHIVGTAPPSTVLKALKTPNRSAPEQGNAPLPHPPTPTDMDHDIKYAAQCLIEMSQHGKCDLNNRNGVDIRKSAALDIICDRQPSTYKVIVEQVESYPEERENQPLYMVARILTDFSEIKQEEDSMEEDDEDEAMNQECEEESASEDRTYRKRPGRKSRGRTLLRKVHKCQHPGCSKVYGKSSHLKAHLRTHTGNALHYHNTIAHK</sequence>
<keyword evidence="3" id="KW-0862">Zinc</keyword>
<evidence type="ECO:0000259" key="9">
    <source>
        <dbReference type="PROSITE" id="PS50157"/>
    </source>
</evidence>
<protein>
    <recommendedName>
        <fullName evidence="9">C2H2-type domain-containing protein</fullName>
    </recommendedName>
</protein>
<proteinExistence type="predicted"/>
<dbReference type="InterPro" id="IPR036236">
    <property type="entry name" value="Znf_C2H2_sf"/>
</dbReference>